<evidence type="ECO:0000256" key="1">
    <source>
        <dbReference type="SAM" id="MobiDB-lite"/>
    </source>
</evidence>
<organism evidence="2 3">
    <name type="scientific">Amycolatopsis cynarae</name>
    <dbReference type="NCBI Taxonomy" id="2995223"/>
    <lineage>
        <taxon>Bacteria</taxon>
        <taxon>Bacillati</taxon>
        <taxon>Actinomycetota</taxon>
        <taxon>Actinomycetes</taxon>
        <taxon>Pseudonocardiales</taxon>
        <taxon>Pseudonocardiaceae</taxon>
        <taxon>Amycolatopsis</taxon>
    </lineage>
</organism>
<gene>
    <name evidence="2" type="ORF">ORV05_13825</name>
</gene>
<proteinExistence type="predicted"/>
<dbReference type="Proteomes" id="UP001163203">
    <property type="component" value="Chromosome"/>
</dbReference>
<keyword evidence="3" id="KW-1185">Reference proteome</keyword>
<name>A0ABY7B9G6_9PSEU</name>
<dbReference type="RefSeq" id="WP_268758889.1">
    <property type="nucleotide sequence ID" value="NZ_CP113836.1"/>
</dbReference>
<sequence>MTGREHDQDVDGEGRQACETQPSDGGAPKVRIDWRLDRRDIDDGGIDGPPLTYQGVPFTGEVVEAIGDQLLWQDFYVDGYQHGLARQWWADGPLMAEGLMVWGHCRGVFRSWNHDGTLAKEQVFDDAEELIEVREDFGPARPDALPRSCPQCGLDLVQEITRHAAHGGQEGTDEWWRCPGCGFLGRPDLGGRPILHPFVRPTGEDGDCVFCGGEECNRASETFVRDGWLCGWVVCMACGRENVRRIKRVR</sequence>
<reference evidence="2" key="1">
    <citation type="submission" date="2022-11" db="EMBL/GenBank/DDBJ databases">
        <authorList>
            <person name="Mo P."/>
        </authorList>
    </citation>
    <scope>NUCLEOTIDE SEQUENCE</scope>
    <source>
        <strain evidence="2">HUAS 11-8</strain>
    </source>
</reference>
<dbReference type="EMBL" id="CP113836">
    <property type="protein sequence ID" value="WAL68796.1"/>
    <property type="molecule type" value="Genomic_DNA"/>
</dbReference>
<feature type="compositionally biased region" description="Basic and acidic residues" evidence="1">
    <location>
        <begin position="1"/>
        <end position="16"/>
    </location>
</feature>
<evidence type="ECO:0000313" key="3">
    <source>
        <dbReference type="Proteomes" id="UP001163203"/>
    </source>
</evidence>
<evidence type="ECO:0000313" key="2">
    <source>
        <dbReference type="EMBL" id="WAL68796.1"/>
    </source>
</evidence>
<feature type="region of interest" description="Disordered" evidence="1">
    <location>
        <begin position="1"/>
        <end position="30"/>
    </location>
</feature>
<protein>
    <submittedName>
        <fullName evidence="2">Uncharacterized protein</fullName>
    </submittedName>
</protein>
<dbReference type="SUPFAM" id="SSF82185">
    <property type="entry name" value="Histone H3 K4-specific methyltransferase SET7/9 N-terminal domain"/>
    <property type="match status" value="1"/>
</dbReference>
<accession>A0ABY7B9G6</accession>